<sequence length="298" mass="34224">MIRRRSAQPSPRTRHTRLGAFLSKSTRGDVFYGIMALRDVQVRRHLAHENILSVQELLLPSSSSTFVDVYVVQESMDTDLRAVIKSQNSLSDDHIKYLMYNILSGIKHLHAANLVHRKLRPTKILLNRNDEVKISDFQHTCRREEIRVWMQLREETNECINRCDHLQHLRMVFKLIGSPNDDEVRACPTQAAEFVKSICCPKADLATVFPTATTLALDLLERMLCFDPKKRITAANALMHPYFSEFAHDDTPEAGSALECEVLPTMDCSTDCELACLDLDESKLREQFLTEIRLYHPE</sequence>
<dbReference type="InterPro" id="IPR050117">
    <property type="entry name" value="MAPK"/>
</dbReference>
<dbReference type="EMBL" id="LGRX02003870">
    <property type="protein sequence ID" value="KAK3281366.1"/>
    <property type="molecule type" value="Genomic_DNA"/>
</dbReference>
<feature type="domain" description="Protein kinase" evidence="3">
    <location>
        <begin position="1"/>
        <end position="243"/>
    </location>
</feature>
<accession>A0AAE0GNG1</accession>
<reference evidence="4 5" key="1">
    <citation type="journal article" date="2015" name="Genome Biol. Evol.">
        <title>Comparative Genomics of a Bacterivorous Green Alga Reveals Evolutionary Causalities and Consequences of Phago-Mixotrophic Mode of Nutrition.</title>
        <authorList>
            <person name="Burns J.A."/>
            <person name="Paasch A."/>
            <person name="Narechania A."/>
            <person name="Kim E."/>
        </authorList>
    </citation>
    <scope>NUCLEOTIDE SEQUENCE [LARGE SCALE GENOMIC DNA]</scope>
    <source>
        <strain evidence="4 5">PLY_AMNH</strain>
    </source>
</reference>
<dbReference type="Proteomes" id="UP001190700">
    <property type="component" value="Unassembled WGS sequence"/>
</dbReference>
<gene>
    <name evidence="4" type="ORF">CYMTET_10842</name>
</gene>
<keyword evidence="1" id="KW-0547">Nucleotide-binding</keyword>
<dbReference type="InterPro" id="IPR011009">
    <property type="entry name" value="Kinase-like_dom_sf"/>
</dbReference>
<keyword evidence="2" id="KW-0067">ATP-binding</keyword>
<name>A0AAE0GNG1_9CHLO</name>
<organism evidence="4 5">
    <name type="scientific">Cymbomonas tetramitiformis</name>
    <dbReference type="NCBI Taxonomy" id="36881"/>
    <lineage>
        <taxon>Eukaryota</taxon>
        <taxon>Viridiplantae</taxon>
        <taxon>Chlorophyta</taxon>
        <taxon>Pyramimonadophyceae</taxon>
        <taxon>Pyramimonadales</taxon>
        <taxon>Pyramimonadaceae</taxon>
        <taxon>Cymbomonas</taxon>
    </lineage>
</organism>
<evidence type="ECO:0000256" key="2">
    <source>
        <dbReference type="ARBA" id="ARBA00022840"/>
    </source>
</evidence>
<dbReference type="GO" id="GO:0004672">
    <property type="term" value="F:protein kinase activity"/>
    <property type="evidence" value="ECO:0007669"/>
    <property type="project" value="InterPro"/>
</dbReference>
<evidence type="ECO:0000256" key="1">
    <source>
        <dbReference type="ARBA" id="ARBA00022741"/>
    </source>
</evidence>
<comment type="caution">
    <text evidence="4">The sequence shown here is derived from an EMBL/GenBank/DDBJ whole genome shotgun (WGS) entry which is preliminary data.</text>
</comment>
<dbReference type="PROSITE" id="PS50011">
    <property type="entry name" value="PROTEIN_KINASE_DOM"/>
    <property type="match status" value="1"/>
</dbReference>
<dbReference type="Gene3D" id="1.10.510.10">
    <property type="entry name" value="Transferase(Phosphotransferase) domain 1"/>
    <property type="match status" value="2"/>
</dbReference>
<dbReference type="GO" id="GO:0005524">
    <property type="term" value="F:ATP binding"/>
    <property type="evidence" value="ECO:0007669"/>
    <property type="project" value="UniProtKB-KW"/>
</dbReference>
<dbReference type="SUPFAM" id="SSF56112">
    <property type="entry name" value="Protein kinase-like (PK-like)"/>
    <property type="match status" value="1"/>
</dbReference>
<dbReference type="Gene3D" id="3.30.200.20">
    <property type="entry name" value="Phosphorylase Kinase, domain 1"/>
    <property type="match status" value="1"/>
</dbReference>
<dbReference type="InterPro" id="IPR000719">
    <property type="entry name" value="Prot_kinase_dom"/>
</dbReference>
<dbReference type="PANTHER" id="PTHR24055">
    <property type="entry name" value="MITOGEN-ACTIVATED PROTEIN KINASE"/>
    <property type="match status" value="1"/>
</dbReference>
<evidence type="ECO:0000259" key="3">
    <source>
        <dbReference type="PROSITE" id="PS50011"/>
    </source>
</evidence>
<evidence type="ECO:0000313" key="5">
    <source>
        <dbReference type="Proteomes" id="UP001190700"/>
    </source>
</evidence>
<protein>
    <recommendedName>
        <fullName evidence="3">Protein kinase domain-containing protein</fullName>
    </recommendedName>
</protein>
<keyword evidence="5" id="KW-1185">Reference proteome</keyword>
<dbReference type="AlphaFoldDB" id="A0AAE0GNG1"/>
<dbReference type="SMART" id="SM00220">
    <property type="entry name" value="S_TKc"/>
    <property type="match status" value="1"/>
</dbReference>
<dbReference type="Pfam" id="PF00069">
    <property type="entry name" value="Pkinase"/>
    <property type="match status" value="1"/>
</dbReference>
<proteinExistence type="predicted"/>
<evidence type="ECO:0000313" key="4">
    <source>
        <dbReference type="EMBL" id="KAK3281366.1"/>
    </source>
</evidence>